<feature type="domain" description="Pre-mRNA-splicing factor Syf1/CRNKL1-like C-terminal HAT-repeats" evidence="2">
    <location>
        <begin position="77"/>
        <end position="158"/>
    </location>
</feature>
<dbReference type="Pfam" id="PF23231">
    <property type="entry name" value="HAT_Syf1_CNRKL1_C"/>
    <property type="match status" value="1"/>
</dbReference>
<dbReference type="PANTHER" id="PTHR11246">
    <property type="entry name" value="PRE-MRNA SPLICING FACTOR"/>
    <property type="match status" value="1"/>
</dbReference>
<keyword evidence="1" id="KW-0677">Repeat</keyword>
<dbReference type="InterPro" id="IPR055430">
    <property type="entry name" value="HAT_Syf1_CNRKL1_C"/>
</dbReference>
<evidence type="ECO:0000313" key="3">
    <source>
        <dbReference type="EMBL" id="CAF2325431.1"/>
    </source>
</evidence>
<gene>
    <name evidence="3" type="ORF">DARMORV10_A10P11140.1</name>
</gene>
<dbReference type="SUPFAM" id="SSF48452">
    <property type="entry name" value="TPR-like"/>
    <property type="match status" value="1"/>
</dbReference>
<evidence type="ECO:0000259" key="2">
    <source>
        <dbReference type="Pfam" id="PF23231"/>
    </source>
</evidence>
<dbReference type="Proteomes" id="UP001295469">
    <property type="component" value="Chromosome A10"/>
</dbReference>
<reference evidence="3" key="1">
    <citation type="submission" date="2021-01" db="EMBL/GenBank/DDBJ databases">
        <authorList>
            <consortium name="Genoscope - CEA"/>
            <person name="William W."/>
        </authorList>
    </citation>
    <scope>NUCLEOTIDE SEQUENCE</scope>
</reference>
<dbReference type="PANTHER" id="PTHR11246:SF5">
    <property type="entry name" value="PRE-MRNA-SPLICING FACTOR SYF1"/>
    <property type="match status" value="1"/>
</dbReference>
<dbReference type="GO" id="GO:0000398">
    <property type="term" value="P:mRNA splicing, via spliceosome"/>
    <property type="evidence" value="ECO:0007669"/>
    <property type="project" value="InterPro"/>
</dbReference>
<evidence type="ECO:0000256" key="1">
    <source>
        <dbReference type="ARBA" id="ARBA00022737"/>
    </source>
</evidence>
<protein>
    <submittedName>
        <fullName evidence="3">(rape) hypothetical protein</fullName>
    </submittedName>
</protein>
<accession>A0A817B5N3</accession>
<organism evidence="3">
    <name type="scientific">Brassica napus</name>
    <name type="common">Rape</name>
    <dbReference type="NCBI Taxonomy" id="3708"/>
    <lineage>
        <taxon>Eukaryota</taxon>
        <taxon>Viridiplantae</taxon>
        <taxon>Streptophyta</taxon>
        <taxon>Embryophyta</taxon>
        <taxon>Tracheophyta</taxon>
        <taxon>Spermatophyta</taxon>
        <taxon>Magnoliopsida</taxon>
        <taxon>eudicotyledons</taxon>
        <taxon>Gunneridae</taxon>
        <taxon>Pentapetalae</taxon>
        <taxon>rosids</taxon>
        <taxon>malvids</taxon>
        <taxon>Brassicales</taxon>
        <taxon>Brassicaceae</taxon>
        <taxon>Brassiceae</taxon>
        <taxon>Brassica</taxon>
    </lineage>
</organism>
<dbReference type="InterPro" id="IPR011990">
    <property type="entry name" value="TPR-like_helical_dom_sf"/>
</dbReference>
<dbReference type="InterPro" id="IPR045075">
    <property type="entry name" value="Syf1-like"/>
</dbReference>
<dbReference type="Gene3D" id="1.25.40.10">
    <property type="entry name" value="Tetratricopeptide repeat domain"/>
    <property type="match status" value="1"/>
</dbReference>
<dbReference type="EMBL" id="HG994364">
    <property type="protein sequence ID" value="CAF2325431.1"/>
    <property type="molecule type" value="Genomic_DNA"/>
</dbReference>
<dbReference type="AlphaFoldDB" id="A0A817B5N3"/>
<proteinExistence type="predicted"/>
<name>A0A817B5N3_BRANA</name>
<sequence length="171" mass="19812">MFISHEYVLFSTCTSPTKDSWYLGPIGNIIYNNKKTAIFNYECVVESCETDWTKPIPSILRLSSSLTLSSLSFLAIIDKFVKRYGKTKLERAIELFEHAVSMMMYVRTLYLQYAKLKEDYGLAKQAMKVYEEATKKVPECQRVEMCDIYIFRAAEIFGDRVCSLQVRLSLC</sequence>